<keyword evidence="4" id="KW-1185">Reference proteome</keyword>
<dbReference type="PANTHER" id="PTHR33223:SF10">
    <property type="entry name" value="AMINOTRANSFERASE-LIKE PLANT MOBILE DOMAIN-CONTAINING PROTEIN"/>
    <property type="match status" value="1"/>
</dbReference>
<feature type="compositionally biased region" description="Polar residues" evidence="1">
    <location>
        <begin position="59"/>
        <end position="71"/>
    </location>
</feature>
<feature type="compositionally biased region" description="Basic and acidic residues" evidence="1">
    <location>
        <begin position="368"/>
        <end position="394"/>
    </location>
</feature>
<sequence>MVRTFTGGRPPRNEMDEQENAHISEPGLNDFRPMPRNLFVGGAEQDHLSETDDERTPTGYATQPEQFQVPTGTRRRPSRPHNSQHERPERSIEPARTTELEERTRVLKMAMGKILARLIPDDPLIPLLNRDAQLAVVVATRNSPTLSNIVVLTRPRGSGKLNIEPSSSKHSEELMRKNADLERQLRDVQKSIDELKSPRSRQQTLDLDSAPLNLSITAEPYQEGFKIPHLETYDGTGDPDEHLHTYQAIMRIQNANDAMMCKVFPATLKSTAKRWYHKLPKHSIDSFSQLTKLFSNKFASQREIKRTAIELMQVNQKEGESLRDYMQRFNKATLDIDNVPDTICLSALLHGLKRGRSASFILSEDFQSSKRRADDKPSKGQEQQPRREEKKQKVNEQWGKPAEFSKYASYIPLTLPKSQILAQIQHWVRRPPPPLHDSPRADKSKHCDYHCVYGHNTEDCQHLKDELEFLARNGKLERYVQKPHTQQPTQTHFCTGVRPTSRTEVPARWDAGCISG</sequence>
<evidence type="ECO:0000256" key="1">
    <source>
        <dbReference type="SAM" id="MobiDB-lite"/>
    </source>
</evidence>
<dbReference type="AlphaFoldDB" id="A0AAV5ILX7"/>
<accession>A0AAV5ILX7</accession>
<dbReference type="Proteomes" id="UP001054252">
    <property type="component" value="Unassembled WGS sequence"/>
</dbReference>
<dbReference type="PANTHER" id="PTHR33223">
    <property type="entry name" value="CCHC-TYPE DOMAIN-CONTAINING PROTEIN"/>
    <property type="match status" value="1"/>
</dbReference>
<evidence type="ECO:0000259" key="2">
    <source>
        <dbReference type="Pfam" id="PF03732"/>
    </source>
</evidence>
<evidence type="ECO:0000313" key="3">
    <source>
        <dbReference type="EMBL" id="GKV02927.1"/>
    </source>
</evidence>
<feature type="compositionally biased region" description="Basic and acidic residues" evidence="1">
    <location>
        <begin position="83"/>
        <end position="100"/>
    </location>
</feature>
<dbReference type="Pfam" id="PF03732">
    <property type="entry name" value="Retrotrans_gag"/>
    <property type="match status" value="1"/>
</dbReference>
<organism evidence="3 4">
    <name type="scientific">Rubroshorea leprosula</name>
    <dbReference type="NCBI Taxonomy" id="152421"/>
    <lineage>
        <taxon>Eukaryota</taxon>
        <taxon>Viridiplantae</taxon>
        <taxon>Streptophyta</taxon>
        <taxon>Embryophyta</taxon>
        <taxon>Tracheophyta</taxon>
        <taxon>Spermatophyta</taxon>
        <taxon>Magnoliopsida</taxon>
        <taxon>eudicotyledons</taxon>
        <taxon>Gunneridae</taxon>
        <taxon>Pentapetalae</taxon>
        <taxon>rosids</taxon>
        <taxon>malvids</taxon>
        <taxon>Malvales</taxon>
        <taxon>Dipterocarpaceae</taxon>
        <taxon>Rubroshorea</taxon>
    </lineage>
</organism>
<evidence type="ECO:0000313" key="4">
    <source>
        <dbReference type="Proteomes" id="UP001054252"/>
    </source>
</evidence>
<feature type="compositionally biased region" description="Basic and acidic residues" evidence="1">
    <location>
        <begin position="11"/>
        <end position="22"/>
    </location>
</feature>
<reference evidence="3 4" key="1">
    <citation type="journal article" date="2021" name="Commun. Biol.">
        <title>The genome of Shorea leprosula (Dipterocarpaceae) highlights the ecological relevance of drought in aseasonal tropical rainforests.</title>
        <authorList>
            <person name="Ng K.K.S."/>
            <person name="Kobayashi M.J."/>
            <person name="Fawcett J.A."/>
            <person name="Hatakeyama M."/>
            <person name="Paape T."/>
            <person name="Ng C.H."/>
            <person name="Ang C.C."/>
            <person name="Tnah L.H."/>
            <person name="Lee C.T."/>
            <person name="Nishiyama T."/>
            <person name="Sese J."/>
            <person name="O'Brien M.J."/>
            <person name="Copetti D."/>
            <person name="Mohd Noor M.I."/>
            <person name="Ong R.C."/>
            <person name="Putra M."/>
            <person name="Sireger I.Z."/>
            <person name="Indrioko S."/>
            <person name="Kosugi Y."/>
            <person name="Izuno A."/>
            <person name="Isagi Y."/>
            <person name="Lee S.L."/>
            <person name="Shimizu K.K."/>
        </authorList>
    </citation>
    <scope>NUCLEOTIDE SEQUENCE [LARGE SCALE GENOMIC DNA]</scope>
    <source>
        <strain evidence="3">214</strain>
    </source>
</reference>
<feature type="domain" description="Retrotransposon gag" evidence="2">
    <location>
        <begin position="262"/>
        <end position="353"/>
    </location>
</feature>
<proteinExistence type="predicted"/>
<gene>
    <name evidence="3" type="ORF">SLEP1_g15302</name>
</gene>
<name>A0AAV5ILX7_9ROSI</name>
<comment type="caution">
    <text evidence="3">The sequence shown here is derived from an EMBL/GenBank/DDBJ whole genome shotgun (WGS) entry which is preliminary data.</text>
</comment>
<feature type="region of interest" description="Disordered" evidence="1">
    <location>
        <begin position="368"/>
        <end position="398"/>
    </location>
</feature>
<feature type="compositionally biased region" description="Basic and acidic residues" evidence="1">
    <location>
        <begin position="44"/>
        <end position="56"/>
    </location>
</feature>
<dbReference type="InterPro" id="IPR005162">
    <property type="entry name" value="Retrotrans_gag_dom"/>
</dbReference>
<feature type="region of interest" description="Disordered" evidence="1">
    <location>
        <begin position="1"/>
        <end position="100"/>
    </location>
</feature>
<protein>
    <recommendedName>
        <fullName evidence="2">Retrotransposon gag domain-containing protein</fullName>
    </recommendedName>
</protein>
<dbReference type="EMBL" id="BPVZ01000019">
    <property type="protein sequence ID" value="GKV02927.1"/>
    <property type="molecule type" value="Genomic_DNA"/>
</dbReference>